<protein>
    <recommendedName>
        <fullName evidence="5">MI domain-containing protein</fullName>
    </recommendedName>
</protein>
<comment type="similarity">
    <text evidence="2">Belongs to the CWC22 family.</text>
</comment>
<dbReference type="GO" id="GO:0042274">
    <property type="term" value="P:ribosomal small subunit biogenesis"/>
    <property type="evidence" value="ECO:0007669"/>
    <property type="project" value="TreeGrafter"/>
</dbReference>
<evidence type="ECO:0000256" key="2">
    <source>
        <dbReference type="ARBA" id="ARBA00006856"/>
    </source>
</evidence>
<dbReference type="AlphaFoldDB" id="A0AAV9IXQ0"/>
<comment type="caution">
    <text evidence="6">The sequence shown here is derived from an EMBL/GenBank/DDBJ whole genome shotgun (WGS) entry which is preliminary data.</text>
</comment>
<name>A0AAV9IXQ0_CYACA</name>
<dbReference type="InterPro" id="IPR050781">
    <property type="entry name" value="CWC22_splicing_factor"/>
</dbReference>
<feature type="domain" description="MI" evidence="5">
    <location>
        <begin position="501"/>
        <end position="630"/>
    </location>
</feature>
<dbReference type="GO" id="GO:0003723">
    <property type="term" value="F:RNA binding"/>
    <property type="evidence" value="ECO:0007669"/>
    <property type="project" value="TreeGrafter"/>
</dbReference>
<accession>A0AAV9IXQ0</accession>
<dbReference type="PANTHER" id="PTHR18034">
    <property type="entry name" value="CELL CYCLE CONTROL PROTEIN CWF22-RELATED"/>
    <property type="match status" value="1"/>
</dbReference>
<keyword evidence="7" id="KW-1185">Reference proteome</keyword>
<sequence length="671" mass="73334">MDAEEVLQERLRRKIRAHDLRRGGAKRRRSVSETAVDGSTHVWEAREFFENDEDGLGQLLAPLREDEVGARVGRLVEWEERRARARGVAEDEPAGGDSVSVESAWGAADGLDEAERRSDGSTSRTLRAQHPTTPPARSAAHTKLSAAASQRCRQDARAKRHHEAPARTSLDAMEVVMAGLRGPLNRLTDTNISSVAPQVLKALRAAQNRGFEAAALAVAVTRTICTICVGPGLFEPRAVADATAGTAAMLNPYTGAYAALLTFLHVTLSPQVGAAIVRACRDALSASAAPYAPDVVLATYALLGNLYLTGMMDASLPFGLVRERLDSRVDVAQTLGVIRLLQVCGPQLLHDDARRFQSMAAAVEGVVAALTLEAPEAMPDEHHFKRRLVSEVLQDVVCELQHRKSITGCAIDNRAVHRAASWLAEQVGVARLAEHRVCVHDGGTGAADVYGDAALAKRDVISTIPLAEGAVPGATRGRCRETPSAEASFEERASLLRFHDAAARDILTIISTAADSLEATRCIQKRVPRHDKHKRDRVVIRVILHSCLRERVFRTLYVDLLQHLLSYYGVGWVVTLQFAVWDTFRSLLQELSDRDAWHAQLRQWMHLARLVGALLQRRVLDQRVMRGLLQHAHGGNAGNTALPTAARLFFHELRRACGDASDIRSLLPSET</sequence>
<dbReference type="Pfam" id="PF02847">
    <property type="entry name" value="MA3"/>
    <property type="match status" value="1"/>
</dbReference>
<gene>
    <name evidence="6" type="ORF">CDCA_CDCA10G2886</name>
</gene>
<evidence type="ECO:0000256" key="3">
    <source>
        <dbReference type="ARBA" id="ARBA00023242"/>
    </source>
</evidence>
<dbReference type="Proteomes" id="UP001301350">
    <property type="component" value="Unassembled WGS sequence"/>
</dbReference>
<dbReference type="EMBL" id="JANCYW010000010">
    <property type="protein sequence ID" value="KAK4536861.1"/>
    <property type="molecule type" value="Genomic_DNA"/>
</dbReference>
<dbReference type="PANTHER" id="PTHR18034:SF4">
    <property type="entry name" value="NUCLEOLAR MIF4G DOMAIN-CONTAINING PROTEIN 1"/>
    <property type="match status" value="1"/>
</dbReference>
<dbReference type="InterPro" id="IPR016024">
    <property type="entry name" value="ARM-type_fold"/>
</dbReference>
<proteinExistence type="inferred from homology"/>
<dbReference type="SUPFAM" id="SSF48371">
    <property type="entry name" value="ARM repeat"/>
    <property type="match status" value="1"/>
</dbReference>
<dbReference type="PROSITE" id="PS51366">
    <property type="entry name" value="MI"/>
    <property type="match status" value="1"/>
</dbReference>
<evidence type="ECO:0000313" key="7">
    <source>
        <dbReference type="Proteomes" id="UP001301350"/>
    </source>
</evidence>
<comment type="subcellular location">
    <subcellularLocation>
        <location evidence="1">Nucleus</location>
    </subcellularLocation>
</comment>
<organism evidence="6 7">
    <name type="scientific">Cyanidium caldarium</name>
    <name type="common">Red alga</name>
    <dbReference type="NCBI Taxonomy" id="2771"/>
    <lineage>
        <taxon>Eukaryota</taxon>
        <taxon>Rhodophyta</taxon>
        <taxon>Bangiophyceae</taxon>
        <taxon>Cyanidiales</taxon>
        <taxon>Cyanidiaceae</taxon>
        <taxon>Cyanidium</taxon>
    </lineage>
</organism>
<evidence type="ECO:0000259" key="5">
    <source>
        <dbReference type="PROSITE" id="PS51366"/>
    </source>
</evidence>
<evidence type="ECO:0000313" key="6">
    <source>
        <dbReference type="EMBL" id="KAK4536861.1"/>
    </source>
</evidence>
<reference evidence="6 7" key="1">
    <citation type="submission" date="2022-07" db="EMBL/GenBank/DDBJ databases">
        <title>Genome-wide signatures of adaptation to extreme environments.</title>
        <authorList>
            <person name="Cho C.H."/>
            <person name="Yoon H.S."/>
        </authorList>
    </citation>
    <scope>NUCLEOTIDE SEQUENCE [LARGE SCALE GENOMIC DNA]</scope>
    <source>
        <strain evidence="6 7">DBV 063 E5</strain>
    </source>
</reference>
<evidence type="ECO:0000256" key="1">
    <source>
        <dbReference type="ARBA" id="ARBA00004123"/>
    </source>
</evidence>
<keyword evidence="3" id="KW-0539">Nucleus</keyword>
<dbReference type="GO" id="GO:0005730">
    <property type="term" value="C:nucleolus"/>
    <property type="evidence" value="ECO:0007669"/>
    <property type="project" value="TreeGrafter"/>
</dbReference>
<dbReference type="InterPro" id="IPR003891">
    <property type="entry name" value="Initiation_fac_eIF4g_MI"/>
</dbReference>
<feature type="region of interest" description="Disordered" evidence="4">
    <location>
        <begin position="82"/>
        <end position="169"/>
    </location>
</feature>
<evidence type="ECO:0000256" key="4">
    <source>
        <dbReference type="SAM" id="MobiDB-lite"/>
    </source>
</evidence>
<dbReference type="Gene3D" id="1.25.40.180">
    <property type="match status" value="1"/>
</dbReference>